<dbReference type="InterPro" id="IPR015421">
    <property type="entry name" value="PyrdxlP-dep_Trfase_major"/>
</dbReference>
<evidence type="ECO:0000256" key="3">
    <source>
        <dbReference type="ARBA" id="ARBA00022576"/>
    </source>
</evidence>
<evidence type="ECO:0000313" key="8">
    <source>
        <dbReference type="Proteomes" id="UP000198310"/>
    </source>
</evidence>
<sequence>MADLISLASGYGSFLPPPAAVEAATQALRAGQLPVAHIAGLPALRQALAERHQGAAAISSDQVVVTPGAKSALYALLVMLLRPQDEVVLPTPNWFGFDKLLARTSATVRHVPLSGADNYALTPAALRAVLTPRTRILLLSNPNNPTGRVYHRAELAALLEVTREFPDLYVLSDEIYNLISFGAEPVPSLLDFPDPAGRHVVVNGFSKSLALIGWGIGYLVAPAALAQACAEWQFATSVAVPVPAQQGALAATHDATSIAAELCHQLHLTRPLLLNYLGGLSRVPTLLPEATYYAFPDLRAYLDPALPARQASAALVERFKAGGVEVVDGGTCHAPGFVRISYAVPEPQLREALTRLSTVLAQHP</sequence>
<proteinExistence type="inferred from homology"/>
<dbReference type="CDD" id="cd00609">
    <property type="entry name" value="AAT_like"/>
    <property type="match status" value="1"/>
</dbReference>
<reference evidence="8" key="1">
    <citation type="submission" date="2017-06" db="EMBL/GenBank/DDBJ databases">
        <authorList>
            <person name="Varghese N."/>
            <person name="Submissions S."/>
        </authorList>
    </citation>
    <scope>NUCLEOTIDE SEQUENCE [LARGE SCALE GENOMIC DNA]</scope>
    <source>
        <strain evidence="8">DSM 28041</strain>
    </source>
</reference>
<dbReference type="Gene3D" id="3.90.1150.10">
    <property type="entry name" value="Aspartate Aminotransferase, domain 1"/>
    <property type="match status" value="1"/>
</dbReference>
<evidence type="ECO:0000313" key="7">
    <source>
        <dbReference type="EMBL" id="SNR61921.1"/>
    </source>
</evidence>
<keyword evidence="5" id="KW-0663">Pyridoxal phosphate</keyword>
<dbReference type="PANTHER" id="PTHR46383">
    <property type="entry name" value="ASPARTATE AMINOTRANSFERASE"/>
    <property type="match status" value="1"/>
</dbReference>
<dbReference type="GO" id="GO:0006520">
    <property type="term" value="P:amino acid metabolic process"/>
    <property type="evidence" value="ECO:0007669"/>
    <property type="project" value="InterPro"/>
</dbReference>
<dbReference type="RefSeq" id="WP_089332767.1">
    <property type="nucleotide sequence ID" value="NZ_FZNS01000004.1"/>
</dbReference>
<keyword evidence="8" id="KW-1185">Reference proteome</keyword>
<organism evidence="7 8">
    <name type="scientific">Hymenobacter mucosus</name>
    <dbReference type="NCBI Taxonomy" id="1411120"/>
    <lineage>
        <taxon>Bacteria</taxon>
        <taxon>Pseudomonadati</taxon>
        <taxon>Bacteroidota</taxon>
        <taxon>Cytophagia</taxon>
        <taxon>Cytophagales</taxon>
        <taxon>Hymenobacteraceae</taxon>
        <taxon>Hymenobacter</taxon>
    </lineage>
</organism>
<keyword evidence="4 7" id="KW-0808">Transferase</keyword>
<dbReference type="PANTHER" id="PTHR46383:SF1">
    <property type="entry name" value="ASPARTATE AMINOTRANSFERASE"/>
    <property type="match status" value="1"/>
</dbReference>
<name>A0A238XTS8_9BACT</name>
<comment type="similarity">
    <text evidence="2">Belongs to the class-I pyridoxal-phosphate-dependent aminotransferase family.</text>
</comment>
<evidence type="ECO:0000256" key="1">
    <source>
        <dbReference type="ARBA" id="ARBA00001933"/>
    </source>
</evidence>
<gene>
    <name evidence="7" type="ORF">SAMN06269173_104367</name>
</gene>
<dbReference type="Gene3D" id="3.40.640.10">
    <property type="entry name" value="Type I PLP-dependent aspartate aminotransferase-like (Major domain)"/>
    <property type="match status" value="1"/>
</dbReference>
<dbReference type="SUPFAM" id="SSF53383">
    <property type="entry name" value="PLP-dependent transferases"/>
    <property type="match status" value="1"/>
</dbReference>
<protein>
    <submittedName>
        <fullName evidence="7">Aspartate aminotransferase</fullName>
    </submittedName>
</protein>
<keyword evidence="3 7" id="KW-0032">Aminotransferase</keyword>
<dbReference type="GO" id="GO:0030170">
    <property type="term" value="F:pyridoxal phosphate binding"/>
    <property type="evidence" value="ECO:0007669"/>
    <property type="project" value="InterPro"/>
</dbReference>
<evidence type="ECO:0000256" key="2">
    <source>
        <dbReference type="ARBA" id="ARBA00007441"/>
    </source>
</evidence>
<evidence type="ECO:0000256" key="5">
    <source>
        <dbReference type="ARBA" id="ARBA00022898"/>
    </source>
</evidence>
<evidence type="ECO:0000256" key="4">
    <source>
        <dbReference type="ARBA" id="ARBA00022679"/>
    </source>
</evidence>
<feature type="domain" description="Aminotransferase class I/classII large" evidence="6">
    <location>
        <begin position="3"/>
        <end position="356"/>
    </location>
</feature>
<dbReference type="InterPro" id="IPR015422">
    <property type="entry name" value="PyrdxlP-dep_Trfase_small"/>
</dbReference>
<dbReference type="InterPro" id="IPR050596">
    <property type="entry name" value="AspAT/PAT-like"/>
</dbReference>
<dbReference type="EMBL" id="FZNS01000004">
    <property type="protein sequence ID" value="SNR61921.1"/>
    <property type="molecule type" value="Genomic_DNA"/>
</dbReference>
<dbReference type="Pfam" id="PF00155">
    <property type="entry name" value="Aminotran_1_2"/>
    <property type="match status" value="1"/>
</dbReference>
<accession>A0A238XTS8</accession>
<evidence type="ECO:0000259" key="6">
    <source>
        <dbReference type="Pfam" id="PF00155"/>
    </source>
</evidence>
<dbReference type="GO" id="GO:0008483">
    <property type="term" value="F:transaminase activity"/>
    <property type="evidence" value="ECO:0007669"/>
    <property type="project" value="UniProtKB-KW"/>
</dbReference>
<comment type="cofactor">
    <cofactor evidence="1">
        <name>pyridoxal 5'-phosphate</name>
        <dbReference type="ChEBI" id="CHEBI:597326"/>
    </cofactor>
</comment>
<dbReference type="InterPro" id="IPR004839">
    <property type="entry name" value="Aminotransferase_I/II_large"/>
</dbReference>
<dbReference type="Proteomes" id="UP000198310">
    <property type="component" value="Unassembled WGS sequence"/>
</dbReference>
<dbReference type="InterPro" id="IPR015424">
    <property type="entry name" value="PyrdxlP-dep_Trfase"/>
</dbReference>
<dbReference type="AlphaFoldDB" id="A0A238XTS8"/>